<evidence type="ECO:0000256" key="6">
    <source>
        <dbReference type="SAM" id="SignalP"/>
    </source>
</evidence>
<keyword evidence="4" id="KW-0564">Palmitate</keyword>
<evidence type="ECO:0000256" key="5">
    <source>
        <dbReference type="ARBA" id="ARBA00023288"/>
    </source>
</evidence>
<evidence type="ECO:0000256" key="1">
    <source>
        <dbReference type="ARBA" id="ARBA00022475"/>
    </source>
</evidence>
<dbReference type="Proteomes" id="UP000824223">
    <property type="component" value="Unassembled WGS sequence"/>
</dbReference>
<evidence type="ECO:0000256" key="4">
    <source>
        <dbReference type="ARBA" id="ARBA00023139"/>
    </source>
</evidence>
<keyword evidence="1" id="KW-1003">Cell membrane</keyword>
<feature type="signal peptide" evidence="6">
    <location>
        <begin position="1"/>
        <end position="21"/>
    </location>
</feature>
<evidence type="ECO:0000256" key="2">
    <source>
        <dbReference type="ARBA" id="ARBA00022729"/>
    </source>
</evidence>
<dbReference type="Pfam" id="PF01547">
    <property type="entry name" value="SBP_bac_1"/>
    <property type="match status" value="1"/>
</dbReference>
<keyword evidence="5" id="KW-0449">Lipoprotein</keyword>
<protein>
    <submittedName>
        <fullName evidence="7">ABC transporter substrate-binding protein</fullName>
    </submittedName>
</protein>
<keyword evidence="2 6" id="KW-0732">Signal</keyword>
<dbReference type="InterPro" id="IPR006059">
    <property type="entry name" value="SBP"/>
</dbReference>
<proteinExistence type="predicted"/>
<dbReference type="SUPFAM" id="SSF53850">
    <property type="entry name" value="Periplasmic binding protein-like II"/>
    <property type="match status" value="1"/>
</dbReference>
<sequence>MKNWKKWLSMLLCAGMATGLAACGNSSGAAGEGGSDASGDATAITLWTYPIGSWGDAATVDSIIAAFNEQHPDIQVSVEYLDYTSGDDQVTAAIEAGTAPDLIMEGPERLVTTWGAAGKMVDLSDLWDDEALADISAVSEAVVNACKSSDGVYYEYPLCMNAHCMAINYEVFEEAGALQYIDEETRTWTTEDFGKALQALVDSGVETTGVVYCGGQGGDQGTRALARNLYSADFTNEDHTEWAMNSEAGIKGLQQLADWVDAGLLSYDSGAQAADELQLFANGTIAMSFCWNASNESNYAEQVDFTAYAMTFPSDDGVPELDGGIYGFGIFDNGDEAKIEAAKTFIEFVCDDETQGPESVVASGFFPVRSSFGNVYEGSDQEERMTVFNSMMPYLGDYYNVTPGWAEQRTAWWNMLQNIFNGNDLEESVNTYIETANAATQAAMGE</sequence>
<reference evidence="7" key="1">
    <citation type="journal article" date="2021" name="PeerJ">
        <title>Extensive microbial diversity within the chicken gut microbiome revealed by metagenomics and culture.</title>
        <authorList>
            <person name="Gilroy R."/>
            <person name="Ravi A."/>
            <person name="Getino M."/>
            <person name="Pursley I."/>
            <person name="Horton D.L."/>
            <person name="Alikhan N.F."/>
            <person name="Baker D."/>
            <person name="Gharbi K."/>
            <person name="Hall N."/>
            <person name="Watson M."/>
            <person name="Adriaenssens E.M."/>
            <person name="Foster-Nyarko E."/>
            <person name="Jarju S."/>
            <person name="Secka A."/>
            <person name="Antonio M."/>
            <person name="Oren A."/>
            <person name="Chaudhuri R.R."/>
            <person name="La Ragione R."/>
            <person name="Hildebrand F."/>
            <person name="Pallen M.J."/>
        </authorList>
    </citation>
    <scope>NUCLEOTIDE SEQUENCE</scope>
    <source>
        <strain evidence="7">ChiSjej2B20-11307</strain>
    </source>
</reference>
<name>A0A9D2KJC5_9FIRM</name>
<dbReference type="EMBL" id="DXAK01000002">
    <property type="protein sequence ID" value="HJA05612.1"/>
    <property type="molecule type" value="Genomic_DNA"/>
</dbReference>
<dbReference type="AlphaFoldDB" id="A0A9D2KJC5"/>
<comment type="caution">
    <text evidence="7">The sequence shown here is derived from an EMBL/GenBank/DDBJ whole genome shotgun (WGS) entry which is preliminary data.</text>
</comment>
<dbReference type="PANTHER" id="PTHR43649">
    <property type="entry name" value="ARABINOSE-BINDING PROTEIN-RELATED"/>
    <property type="match status" value="1"/>
</dbReference>
<evidence type="ECO:0000313" key="8">
    <source>
        <dbReference type="Proteomes" id="UP000824223"/>
    </source>
</evidence>
<dbReference type="PANTHER" id="PTHR43649:SF33">
    <property type="entry name" value="POLYGALACTURONAN_RHAMNOGALACTURONAN-BINDING PROTEIN YTCQ"/>
    <property type="match status" value="1"/>
</dbReference>
<reference evidence="7" key="2">
    <citation type="submission" date="2021-04" db="EMBL/GenBank/DDBJ databases">
        <authorList>
            <person name="Gilroy R."/>
        </authorList>
    </citation>
    <scope>NUCLEOTIDE SEQUENCE</scope>
    <source>
        <strain evidence="7">ChiSjej2B20-11307</strain>
    </source>
</reference>
<keyword evidence="3" id="KW-0472">Membrane</keyword>
<dbReference type="Gene3D" id="3.40.190.10">
    <property type="entry name" value="Periplasmic binding protein-like II"/>
    <property type="match status" value="1"/>
</dbReference>
<dbReference type="PROSITE" id="PS51257">
    <property type="entry name" value="PROKAR_LIPOPROTEIN"/>
    <property type="match status" value="1"/>
</dbReference>
<evidence type="ECO:0000256" key="3">
    <source>
        <dbReference type="ARBA" id="ARBA00023136"/>
    </source>
</evidence>
<evidence type="ECO:0000313" key="7">
    <source>
        <dbReference type="EMBL" id="HJA05612.1"/>
    </source>
</evidence>
<gene>
    <name evidence="7" type="ORF">H9798_00450</name>
</gene>
<feature type="chain" id="PRO_5038691286" evidence="6">
    <location>
        <begin position="22"/>
        <end position="446"/>
    </location>
</feature>
<organism evidence="7 8">
    <name type="scientific">Candidatus Mediterraneibacter pullicola</name>
    <dbReference type="NCBI Taxonomy" id="2838682"/>
    <lineage>
        <taxon>Bacteria</taxon>
        <taxon>Bacillati</taxon>
        <taxon>Bacillota</taxon>
        <taxon>Clostridia</taxon>
        <taxon>Lachnospirales</taxon>
        <taxon>Lachnospiraceae</taxon>
        <taxon>Mediterraneibacter</taxon>
    </lineage>
</organism>
<accession>A0A9D2KJC5</accession>
<dbReference type="InterPro" id="IPR050490">
    <property type="entry name" value="Bact_solute-bd_prot1"/>
</dbReference>